<dbReference type="Gene3D" id="3.40.50.620">
    <property type="entry name" value="HUPs"/>
    <property type="match status" value="1"/>
</dbReference>
<dbReference type="Proteomes" id="UP000593626">
    <property type="component" value="Chromosome"/>
</dbReference>
<evidence type="ECO:0000256" key="2">
    <source>
        <dbReference type="ARBA" id="ARBA00005019"/>
    </source>
</evidence>
<evidence type="ECO:0000259" key="11">
    <source>
        <dbReference type="Pfam" id="PF01467"/>
    </source>
</evidence>
<sequence>MKRIGLYGGTYDPPHIGHLLVAETVLEFLELDEIWFIPNASPPHKRKSLGVSNEDRVKMLSEATKDHPAFKVDEREMNRGGASYTVDTLRELKEEFPVNDFYFIIGADSVETLPTWKEIDVMLELVHFVAVNREGYQLETSYPVTVVPFQPVSISSTDIRERIASGKSIRYRVPTQVEKYIRERKLYES</sequence>
<dbReference type="PANTHER" id="PTHR39321:SF3">
    <property type="entry name" value="PHOSPHOPANTETHEINE ADENYLYLTRANSFERASE"/>
    <property type="match status" value="1"/>
</dbReference>
<organism evidence="12 13">
    <name type="scientific">Mangrovibacillus cuniculi</name>
    <dbReference type="NCBI Taxonomy" id="2593652"/>
    <lineage>
        <taxon>Bacteria</taxon>
        <taxon>Bacillati</taxon>
        <taxon>Bacillota</taxon>
        <taxon>Bacilli</taxon>
        <taxon>Bacillales</taxon>
        <taxon>Bacillaceae</taxon>
        <taxon>Mangrovibacillus</taxon>
    </lineage>
</organism>
<dbReference type="NCBIfam" id="TIGR00125">
    <property type="entry name" value="cyt_tran_rel"/>
    <property type="match status" value="1"/>
</dbReference>
<protein>
    <recommendedName>
        <fullName evidence="10">Probable nicotinate-nucleotide adenylyltransferase</fullName>
        <ecNumber evidence="10">2.7.7.18</ecNumber>
    </recommendedName>
    <alternativeName>
        <fullName evidence="10">Deamido-NAD(+) diphosphorylase</fullName>
    </alternativeName>
    <alternativeName>
        <fullName evidence="10">Deamido-NAD(+) pyrophosphorylase</fullName>
    </alternativeName>
    <alternativeName>
        <fullName evidence="10">Nicotinate mononucleotide adenylyltransferase</fullName>
        <shortName evidence="10">NaMN adenylyltransferase</shortName>
    </alternativeName>
</protein>
<keyword evidence="6 10" id="KW-0547">Nucleotide-binding</keyword>
<keyword evidence="4 10" id="KW-0808">Transferase</keyword>
<comment type="catalytic activity">
    <reaction evidence="9 10">
        <text>nicotinate beta-D-ribonucleotide + ATP + H(+) = deamido-NAD(+) + diphosphate</text>
        <dbReference type="Rhea" id="RHEA:22860"/>
        <dbReference type="ChEBI" id="CHEBI:15378"/>
        <dbReference type="ChEBI" id="CHEBI:30616"/>
        <dbReference type="ChEBI" id="CHEBI:33019"/>
        <dbReference type="ChEBI" id="CHEBI:57502"/>
        <dbReference type="ChEBI" id="CHEBI:58437"/>
        <dbReference type="EC" id="2.7.7.18"/>
    </reaction>
</comment>
<accession>A0A7S8HFW2</accession>
<keyword evidence="3 10" id="KW-0662">Pyridine nucleotide biosynthesis</keyword>
<dbReference type="Pfam" id="PF01467">
    <property type="entry name" value="CTP_transf_like"/>
    <property type="match status" value="1"/>
</dbReference>
<gene>
    <name evidence="10" type="primary">nadD</name>
    <name evidence="12" type="ORF">G8O30_08265</name>
</gene>
<dbReference type="InterPro" id="IPR005248">
    <property type="entry name" value="NadD/NMNAT"/>
</dbReference>
<feature type="domain" description="Cytidyltransferase-like" evidence="11">
    <location>
        <begin position="6"/>
        <end position="162"/>
    </location>
</feature>
<dbReference type="RefSeq" id="WP_239671624.1">
    <property type="nucleotide sequence ID" value="NZ_CP049742.1"/>
</dbReference>
<evidence type="ECO:0000256" key="8">
    <source>
        <dbReference type="ARBA" id="ARBA00023027"/>
    </source>
</evidence>
<keyword evidence="8 10" id="KW-0520">NAD</keyword>
<dbReference type="GO" id="GO:0004515">
    <property type="term" value="F:nicotinate-nucleotide adenylyltransferase activity"/>
    <property type="evidence" value="ECO:0007669"/>
    <property type="project" value="UniProtKB-UniRule"/>
</dbReference>
<keyword evidence="5 10" id="KW-0548">Nucleotidyltransferase</keyword>
<dbReference type="CDD" id="cd02165">
    <property type="entry name" value="NMNAT"/>
    <property type="match status" value="1"/>
</dbReference>
<evidence type="ECO:0000256" key="9">
    <source>
        <dbReference type="ARBA" id="ARBA00048721"/>
    </source>
</evidence>
<dbReference type="InterPro" id="IPR014729">
    <property type="entry name" value="Rossmann-like_a/b/a_fold"/>
</dbReference>
<comment type="pathway">
    <text evidence="2 10">Cofactor biosynthesis; NAD(+) biosynthesis; deamido-NAD(+) from nicotinate D-ribonucleotide: step 1/1.</text>
</comment>
<name>A0A7S8HFW2_9BACI</name>
<proteinExistence type="inferred from homology"/>
<evidence type="ECO:0000256" key="7">
    <source>
        <dbReference type="ARBA" id="ARBA00022840"/>
    </source>
</evidence>
<evidence type="ECO:0000313" key="13">
    <source>
        <dbReference type="Proteomes" id="UP000593626"/>
    </source>
</evidence>
<evidence type="ECO:0000256" key="5">
    <source>
        <dbReference type="ARBA" id="ARBA00022695"/>
    </source>
</evidence>
<comment type="similarity">
    <text evidence="10">Belongs to the NadD family.</text>
</comment>
<evidence type="ECO:0000313" key="12">
    <source>
        <dbReference type="EMBL" id="QPC46956.1"/>
    </source>
</evidence>
<dbReference type="HAMAP" id="MF_00244">
    <property type="entry name" value="NaMN_adenylyltr"/>
    <property type="match status" value="1"/>
</dbReference>
<keyword evidence="7 10" id="KW-0067">ATP-binding</keyword>
<reference evidence="12 13" key="1">
    <citation type="submission" date="2019-07" db="EMBL/GenBank/DDBJ databases">
        <title>Genome sequence of 2 isolates from Red Sea Mangroves.</title>
        <authorList>
            <person name="Sefrji F."/>
            <person name="Michoud G."/>
            <person name="Merlino G."/>
            <person name="Daffonchio D."/>
        </authorList>
    </citation>
    <scope>NUCLEOTIDE SEQUENCE [LARGE SCALE GENOMIC DNA]</scope>
    <source>
        <strain evidence="12 13">R1DC41</strain>
    </source>
</reference>
<evidence type="ECO:0000256" key="3">
    <source>
        <dbReference type="ARBA" id="ARBA00022642"/>
    </source>
</evidence>
<dbReference type="AlphaFoldDB" id="A0A7S8HFW2"/>
<evidence type="ECO:0000256" key="4">
    <source>
        <dbReference type="ARBA" id="ARBA00022679"/>
    </source>
</evidence>
<dbReference type="EC" id="2.7.7.18" evidence="10"/>
<dbReference type="NCBIfam" id="TIGR00482">
    <property type="entry name" value="nicotinate (nicotinamide) nucleotide adenylyltransferase"/>
    <property type="match status" value="1"/>
</dbReference>
<evidence type="ECO:0000256" key="1">
    <source>
        <dbReference type="ARBA" id="ARBA00002324"/>
    </source>
</evidence>
<dbReference type="GO" id="GO:0009435">
    <property type="term" value="P:NAD+ biosynthetic process"/>
    <property type="evidence" value="ECO:0007669"/>
    <property type="project" value="UniProtKB-UniRule"/>
</dbReference>
<comment type="function">
    <text evidence="1 10">Catalyzes the reversible adenylation of nicotinate mononucleotide (NaMN) to nicotinic acid adenine dinucleotide (NaAD).</text>
</comment>
<dbReference type="SUPFAM" id="SSF52374">
    <property type="entry name" value="Nucleotidylyl transferase"/>
    <property type="match status" value="1"/>
</dbReference>
<dbReference type="GO" id="GO:0005524">
    <property type="term" value="F:ATP binding"/>
    <property type="evidence" value="ECO:0007669"/>
    <property type="project" value="UniProtKB-KW"/>
</dbReference>
<dbReference type="InterPro" id="IPR004821">
    <property type="entry name" value="Cyt_trans-like"/>
</dbReference>
<dbReference type="PANTHER" id="PTHR39321">
    <property type="entry name" value="NICOTINATE-NUCLEOTIDE ADENYLYLTRANSFERASE-RELATED"/>
    <property type="match status" value="1"/>
</dbReference>
<dbReference type="NCBIfam" id="NF000840">
    <property type="entry name" value="PRK00071.1-3"/>
    <property type="match status" value="1"/>
</dbReference>
<keyword evidence="13" id="KW-1185">Reference proteome</keyword>
<dbReference type="KEGG" id="mcui:G8O30_08265"/>
<dbReference type="NCBIfam" id="NF000841">
    <property type="entry name" value="PRK00071.1-4"/>
    <property type="match status" value="1"/>
</dbReference>
<dbReference type="UniPathway" id="UPA00253">
    <property type="reaction ID" value="UER00332"/>
</dbReference>
<evidence type="ECO:0000256" key="10">
    <source>
        <dbReference type="HAMAP-Rule" id="MF_00244"/>
    </source>
</evidence>
<dbReference type="EMBL" id="CP049742">
    <property type="protein sequence ID" value="QPC46956.1"/>
    <property type="molecule type" value="Genomic_DNA"/>
</dbReference>
<evidence type="ECO:0000256" key="6">
    <source>
        <dbReference type="ARBA" id="ARBA00022741"/>
    </source>
</evidence>